<dbReference type="InterPro" id="IPR036366">
    <property type="entry name" value="PGBDSf"/>
</dbReference>
<evidence type="ECO:0000259" key="1">
    <source>
        <dbReference type="Pfam" id="PF01471"/>
    </source>
</evidence>
<proteinExistence type="predicted"/>
<comment type="caution">
    <text evidence="2">The sequence shown here is derived from an EMBL/GenBank/DDBJ whole genome shotgun (WGS) entry which is preliminary data.</text>
</comment>
<dbReference type="InterPro" id="IPR036365">
    <property type="entry name" value="PGBD-like_sf"/>
</dbReference>
<sequence>METLAYSHLATAEESSIVEPTFEGVNWKKFSTLGMMSLLSAATILGAISATANSAAACHYKNPCSGYGHARHYGKGYYRPKYRHASYKGHRRHRGYYLSHGSRGHQVSKLQHQLGMMGYFHHHRATGYFGPKTKYAVKAFQRDHGLRPDGIVGRHTRAALGFY</sequence>
<keyword evidence="3" id="KW-1185">Reference proteome</keyword>
<organism evidence="2 3">
    <name type="scientific">Okeania hirsuta</name>
    <dbReference type="NCBI Taxonomy" id="1458930"/>
    <lineage>
        <taxon>Bacteria</taxon>
        <taxon>Bacillati</taxon>
        <taxon>Cyanobacteriota</taxon>
        <taxon>Cyanophyceae</taxon>
        <taxon>Oscillatoriophycideae</taxon>
        <taxon>Oscillatoriales</taxon>
        <taxon>Microcoleaceae</taxon>
        <taxon>Okeania</taxon>
    </lineage>
</organism>
<dbReference type="Gene3D" id="1.10.101.10">
    <property type="entry name" value="PGBD-like superfamily/PGBD"/>
    <property type="match status" value="1"/>
</dbReference>
<dbReference type="RefSeq" id="WP_124154248.1">
    <property type="nucleotide sequence ID" value="NZ_CAWOLW010000024.1"/>
</dbReference>
<dbReference type="EMBL" id="RCBY01000012">
    <property type="protein sequence ID" value="RQH53514.1"/>
    <property type="molecule type" value="Genomic_DNA"/>
</dbReference>
<accession>A0A3N6Q1K6</accession>
<evidence type="ECO:0000313" key="3">
    <source>
        <dbReference type="Proteomes" id="UP000269154"/>
    </source>
</evidence>
<dbReference type="Proteomes" id="UP000269154">
    <property type="component" value="Unassembled WGS sequence"/>
</dbReference>
<reference evidence="2 3" key="1">
    <citation type="journal article" date="2018" name="ACS Chem. Biol.">
        <title>Ketoreductase domain dysfunction expands chemodiversity: malyngamide biosynthesis in the cyanobacterium Okeania hirsuta.</title>
        <authorList>
            <person name="Moss N.A."/>
            <person name="Leao T."/>
            <person name="Rankin M."/>
            <person name="McCullough T.M."/>
            <person name="Qu P."/>
            <person name="Korobeynikov A."/>
            <person name="Smith J.L."/>
            <person name="Gerwick L."/>
            <person name="Gerwick W.H."/>
        </authorList>
    </citation>
    <scope>NUCLEOTIDE SEQUENCE [LARGE SCALE GENOMIC DNA]</scope>
    <source>
        <strain evidence="2 3">PAB10Feb10-1</strain>
    </source>
</reference>
<gene>
    <name evidence="2" type="ORF">D5R40_03830</name>
</gene>
<evidence type="ECO:0000313" key="2">
    <source>
        <dbReference type="EMBL" id="RQH53514.1"/>
    </source>
</evidence>
<protein>
    <recommendedName>
        <fullName evidence="1">Peptidoglycan binding-like domain-containing protein</fullName>
    </recommendedName>
</protein>
<feature type="domain" description="Peptidoglycan binding-like" evidence="1">
    <location>
        <begin position="104"/>
        <end position="160"/>
    </location>
</feature>
<dbReference type="Pfam" id="PF01471">
    <property type="entry name" value="PG_binding_1"/>
    <property type="match status" value="1"/>
</dbReference>
<dbReference type="AlphaFoldDB" id="A0A3N6Q1K6"/>
<dbReference type="InterPro" id="IPR002477">
    <property type="entry name" value="Peptidoglycan-bd-like"/>
</dbReference>
<dbReference type="SUPFAM" id="SSF47090">
    <property type="entry name" value="PGBD-like"/>
    <property type="match status" value="1"/>
</dbReference>
<name>A0A3N6Q1K6_9CYAN</name>
<dbReference type="OrthoDB" id="9785345at2"/>